<sequence>MRFLLLINALLCSLLLSNVAQASDTIVVRHYQHEARYQFGLKVLNLALSKLNKPYEIIGPKSQVVNEARGEAMVINGRYDLEVLSTTADRESKMIPIKIPVYQGLLGLRLLLVTPQLNTEISKVRNIDALRQFIGGHGLHWADLGVYKANNLKVVTAVNYDKLFEMLKKHRFDYFHRGANEIWDELERYKNDFVIADNIMLYYPQPAYFFISKHRPELAQQIEQGLQLAIKDGSYKALFLSHYQDTIANADLASRHLITLKNPTVPSDTPIIDTSWWLPQHKLKP</sequence>
<organism evidence="2 3">
    <name type="scientific">Alkalimarinus sediminis</name>
    <dbReference type="NCBI Taxonomy" id="1632866"/>
    <lineage>
        <taxon>Bacteria</taxon>
        <taxon>Pseudomonadati</taxon>
        <taxon>Pseudomonadota</taxon>
        <taxon>Gammaproteobacteria</taxon>
        <taxon>Alteromonadales</taxon>
        <taxon>Alteromonadaceae</taxon>
        <taxon>Alkalimarinus</taxon>
    </lineage>
</organism>
<dbReference type="Proteomes" id="UP001164472">
    <property type="component" value="Chromosome"/>
</dbReference>
<evidence type="ECO:0000313" key="3">
    <source>
        <dbReference type="Proteomes" id="UP001164472"/>
    </source>
</evidence>
<keyword evidence="1" id="KW-0732">Signal</keyword>
<reference evidence="2" key="1">
    <citation type="submission" date="2022-07" db="EMBL/GenBank/DDBJ databases">
        <title>Alkalimarinus sp. nov., isolated from gut of a Alitta virens.</title>
        <authorList>
            <person name="Yang A.I."/>
            <person name="Shin N.-R."/>
        </authorList>
    </citation>
    <scope>NUCLEOTIDE SEQUENCE</scope>
    <source>
        <strain evidence="2">FA028</strain>
    </source>
</reference>
<dbReference type="KEGG" id="asem:NNL22_17780"/>
<accession>A0A9E8HQV3</accession>
<proteinExistence type="predicted"/>
<protein>
    <submittedName>
        <fullName evidence="2">Transporter substrate-binding domain-containing protein</fullName>
    </submittedName>
</protein>
<feature type="signal peptide" evidence="1">
    <location>
        <begin position="1"/>
        <end position="22"/>
    </location>
</feature>
<dbReference type="RefSeq" id="WP_251810273.1">
    <property type="nucleotide sequence ID" value="NZ_CP101527.1"/>
</dbReference>
<dbReference type="SUPFAM" id="SSF53850">
    <property type="entry name" value="Periplasmic binding protein-like II"/>
    <property type="match status" value="1"/>
</dbReference>
<keyword evidence="3" id="KW-1185">Reference proteome</keyword>
<dbReference type="AlphaFoldDB" id="A0A9E8HQV3"/>
<feature type="chain" id="PRO_5038848042" evidence="1">
    <location>
        <begin position="23"/>
        <end position="285"/>
    </location>
</feature>
<evidence type="ECO:0000256" key="1">
    <source>
        <dbReference type="SAM" id="SignalP"/>
    </source>
</evidence>
<evidence type="ECO:0000313" key="2">
    <source>
        <dbReference type="EMBL" id="UZW74846.1"/>
    </source>
</evidence>
<dbReference type="EMBL" id="CP101527">
    <property type="protein sequence ID" value="UZW74846.1"/>
    <property type="molecule type" value="Genomic_DNA"/>
</dbReference>
<name>A0A9E8HQV3_9ALTE</name>
<dbReference type="Gene3D" id="3.40.190.10">
    <property type="entry name" value="Periplasmic binding protein-like II"/>
    <property type="match status" value="2"/>
</dbReference>
<gene>
    <name evidence="2" type="ORF">NNL22_17780</name>
</gene>